<dbReference type="CDD" id="cd16282">
    <property type="entry name" value="metallo-hydrolase-like_MBL-fold"/>
    <property type="match status" value="1"/>
</dbReference>
<evidence type="ECO:0000313" key="4">
    <source>
        <dbReference type="EMBL" id="SFN66519.1"/>
    </source>
</evidence>
<dbReference type="InterPro" id="IPR036866">
    <property type="entry name" value="RibonucZ/Hydroxyglut_hydro"/>
</dbReference>
<dbReference type="RefSeq" id="WP_092207147.1">
    <property type="nucleotide sequence ID" value="NZ_FOVN01000002.1"/>
</dbReference>
<feature type="domain" description="Metallo-beta-lactamase" evidence="3">
    <location>
        <begin position="62"/>
        <end position="224"/>
    </location>
</feature>
<keyword evidence="5" id="KW-1185">Reference proteome</keyword>
<dbReference type="GO" id="GO:0017001">
    <property type="term" value="P:antibiotic catabolic process"/>
    <property type="evidence" value="ECO:0007669"/>
    <property type="project" value="UniProtKB-ARBA"/>
</dbReference>
<gene>
    <name evidence="4" type="ORF">SAMN04487989_102314</name>
</gene>
<dbReference type="SMART" id="SM00849">
    <property type="entry name" value="Lactamase_B"/>
    <property type="match status" value="1"/>
</dbReference>
<sequence>MKYFKILPLFAFIVLSTSCSEAKTKKGAQTNNQTDSEIRVSSDFVQQKISDNLYILKHKNYNTNTGVFIGAESVLLIDPMSGNNNQQALLNAIKQLSGKPIKYVVNTHSHMDHSGANGFFKQLGATIISHENTKYSKAMYDVTFKDSYTLDMGNETVELYHSIAHTFDDVMVHFENNNTLFMGDTFMTNSFPHFYYGGGSKGHLEFIDKALALGDTNTIIIPAHGTLSSNKKALTEYKEHSIKWINRIKQLHSEGKSSEDMADDAQINQLSLFFNNGKSISKQSIQRTLDKTISVDLVASVIVPENILKSYEGTYHYDNGQVDEIIYQNGQLLFRSKGRYIYEIVSLSETKFHVNGQFPNKYLIFKNNGDAFEFFNGKETIVAKKQS</sequence>
<dbReference type="InterPro" id="IPR001279">
    <property type="entry name" value="Metallo-B-lactamas"/>
</dbReference>
<dbReference type="Proteomes" id="UP000198705">
    <property type="component" value="Unassembled WGS sequence"/>
</dbReference>
<dbReference type="InterPro" id="IPR050855">
    <property type="entry name" value="NDM-1-like"/>
</dbReference>
<dbReference type="Gene3D" id="3.60.15.10">
    <property type="entry name" value="Ribonuclease Z/Hydroxyacylglutathione hydrolase-like"/>
    <property type="match status" value="1"/>
</dbReference>
<evidence type="ECO:0000256" key="1">
    <source>
        <dbReference type="ARBA" id="ARBA00005250"/>
    </source>
</evidence>
<dbReference type="STRING" id="649333.SAMN04487989_102314"/>
<feature type="signal peptide" evidence="2">
    <location>
        <begin position="1"/>
        <end position="22"/>
    </location>
</feature>
<protein>
    <submittedName>
        <fullName evidence="4">Glyoxylase, beta-lactamase superfamily II</fullName>
    </submittedName>
</protein>
<evidence type="ECO:0000259" key="3">
    <source>
        <dbReference type="SMART" id="SM00849"/>
    </source>
</evidence>
<dbReference type="OrthoDB" id="9769598at2"/>
<dbReference type="EMBL" id="FOVN01000002">
    <property type="protein sequence ID" value="SFN66519.1"/>
    <property type="molecule type" value="Genomic_DNA"/>
</dbReference>
<evidence type="ECO:0000256" key="2">
    <source>
        <dbReference type="SAM" id="SignalP"/>
    </source>
</evidence>
<reference evidence="5" key="1">
    <citation type="submission" date="2016-10" db="EMBL/GenBank/DDBJ databases">
        <authorList>
            <person name="Varghese N."/>
            <person name="Submissions S."/>
        </authorList>
    </citation>
    <scope>NUCLEOTIDE SEQUENCE [LARGE SCALE GENOMIC DNA]</scope>
    <source>
        <strain evidence="5">DSM 23925</strain>
    </source>
</reference>
<proteinExistence type="inferred from homology"/>
<comment type="similarity">
    <text evidence="1">Belongs to the metallo-beta-lactamase superfamily. Class-B beta-lactamase family.</text>
</comment>
<dbReference type="PROSITE" id="PS51257">
    <property type="entry name" value="PROKAR_LIPOPROTEIN"/>
    <property type="match status" value="1"/>
</dbReference>
<dbReference type="PANTHER" id="PTHR42951:SF4">
    <property type="entry name" value="ACYL-COENZYME A THIOESTERASE MBLAC2"/>
    <property type="match status" value="1"/>
</dbReference>
<name>A0A1I5AWB8_9FLAO</name>
<dbReference type="PANTHER" id="PTHR42951">
    <property type="entry name" value="METALLO-BETA-LACTAMASE DOMAIN-CONTAINING"/>
    <property type="match status" value="1"/>
</dbReference>
<accession>A0A1I5AWB8</accession>
<keyword evidence="2" id="KW-0732">Signal</keyword>
<organism evidence="4 5">
    <name type="scientific">Bizionia echini</name>
    <dbReference type="NCBI Taxonomy" id="649333"/>
    <lineage>
        <taxon>Bacteria</taxon>
        <taxon>Pseudomonadati</taxon>
        <taxon>Bacteroidota</taxon>
        <taxon>Flavobacteriia</taxon>
        <taxon>Flavobacteriales</taxon>
        <taxon>Flavobacteriaceae</taxon>
        <taxon>Bizionia</taxon>
    </lineage>
</organism>
<evidence type="ECO:0000313" key="5">
    <source>
        <dbReference type="Proteomes" id="UP000198705"/>
    </source>
</evidence>
<dbReference type="SUPFAM" id="SSF56281">
    <property type="entry name" value="Metallo-hydrolase/oxidoreductase"/>
    <property type="match status" value="1"/>
</dbReference>
<feature type="chain" id="PRO_5011641929" evidence="2">
    <location>
        <begin position="23"/>
        <end position="387"/>
    </location>
</feature>
<dbReference type="AlphaFoldDB" id="A0A1I5AWB8"/>
<dbReference type="Pfam" id="PF00753">
    <property type="entry name" value="Lactamase_B"/>
    <property type="match status" value="1"/>
</dbReference>